<dbReference type="AlphaFoldDB" id="A0A0G1GY03"/>
<comment type="caution">
    <text evidence="1">The sequence shown here is derived from an EMBL/GenBank/DDBJ whole genome shotgun (WGS) entry which is preliminary data.</text>
</comment>
<organism evidence="1 2">
    <name type="scientific">Candidatus Gottesmanbacteria bacterium GW2011_GWB1_44_11c</name>
    <dbReference type="NCBI Taxonomy" id="1618447"/>
    <lineage>
        <taxon>Bacteria</taxon>
        <taxon>Candidatus Gottesmaniibacteriota</taxon>
    </lineage>
</organism>
<accession>A0A0G1GY03</accession>
<sequence length="124" mass="14844">MDDKKRAQFDKEFEKLKKKAERKERKNALYKPVTTLYFEKALYNSLRALEIRFEKKFATDEELKEIENKIDGLHNKFDILFEKLDWFTGKYTKLEEEQTIIGSKVVDHGERIETMEKKVGIYAS</sequence>
<evidence type="ECO:0000313" key="2">
    <source>
        <dbReference type="Proteomes" id="UP000034617"/>
    </source>
</evidence>
<name>A0A0G1GY03_9BACT</name>
<reference evidence="1 2" key="1">
    <citation type="journal article" date="2015" name="Nature">
        <title>rRNA introns, odd ribosomes, and small enigmatic genomes across a large radiation of phyla.</title>
        <authorList>
            <person name="Brown C.T."/>
            <person name="Hug L.A."/>
            <person name="Thomas B.C."/>
            <person name="Sharon I."/>
            <person name="Castelle C.J."/>
            <person name="Singh A."/>
            <person name="Wilkins M.J."/>
            <person name="Williams K.H."/>
            <person name="Banfield J.F."/>
        </authorList>
    </citation>
    <scope>NUCLEOTIDE SEQUENCE [LARGE SCALE GENOMIC DNA]</scope>
</reference>
<evidence type="ECO:0000313" key="1">
    <source>
        <dbReference type="EMBL" id="KKT39058.1"/>
    </source>
</evidence>
<proteinExistence type="predicted"/>
<dbReference type="Gene3D" id="6.10.280.220">
    <property type="match status" value="1"/>
</dbReference>
<gene>
    <name evidence="1" type="ORF">UW22_C0002G0034</name>
</gene>
<dbReference type="EMBL" id="LCHM01000002">
    <property type="protein sequence ID" value="KKT39058.1"/>
    <property type="molecule type" value="Genomic_DNA"/>
</dbReference>
<dbReference type="Proteomes" id="UP000034617">
    <property type="component" value="Unassembled WGS sequence"/>
</dbReference>
<protein>
    <submittedName>
        <fullName evidence="1">Uncharacterized protein</fullName>
    </submittedName>
</protein>